<name>A0A1Y1ISS6_KLENI</name>
<dbReference type="PANTHER" id="PTHR21207">
    <property type="entry name" value="PARKIN COREGULATED GENE PROTEIN PARK2 COREGULATED"/>
    <property type="match status" value="1"/>
</dbReference>
<sequence>MENRGGFKASAQAPALQSRQASGVNPHRNSTSNASLPQSGGGSRISKRSPTTSSNNSAGPKLLPLPSSKLNIPTSNPFAKKKEHKTPFSAAYYAGKIPARVNHGSVRCRLQWDEPPSSLDYNPLLVTVAEGLRETEHPYNFVAAEAFEHLMQAQDARSKTEPLLGQLIGPIRAALMHADKDVFLRGLTAISQLSMAVGEALNPHLPVLLGQVAKKSFDKALQGPVTETLQVLERQGGPGAYKLIKTKVATYSSTCGARQLSVFV</sequence>
<dbReference type="InterPro" id="IPR011989">
    <property type="entry name" value="ARM-like"/>
</dbReference>
<feature type="compositionally biased region" description="Low complexity" evidence="1">
    <location>
        <begin position="60"/>
        <end position="70"/>
    </location>
</feature>
<protein>
    <recommendedName>
        <fullName evidence="4">PACRG-like protein</fullName>
    </recommendedName>
</protein>
<evidence type="ECO:0000256" key="1">
    <source>
        <dbReference type="SAM" id="MobiDB-lite"/>
    </source>
</evidence>
<feature type="region of interest" description="Disordered" evidence="1">
    <location>
        <begin position="1"/>
        <end position="83"/>
    </location>
</feature>
<accession>A0A1Y1ISS6</accession>
<feature type="compositionally biased region" description="Polar residues" evidence="1">
    <location>
        <begin position="15"/>
        <end position="38"/>
    </location>
</feature>
<dbReference type="Pfam" id="PF10274">
    <property type="entry name" value="ParcG"/>
    <property type="match status" value="1"/>
</dbReference>
<evidence type="ECO:0008006" key="4">
    <source>
        <dbReference type="Google" id="ProtNLM"/>
    </source>
</evidence>
<dbReference type="AlphaFoldDB" id="A0A1Y1ISS6"/>
<dbReference type="PANTHER" id="PTHR21207:SF1">
    <property type="entry name" value="PACRG-LIKE PROTEIN"/>
    <property type="match status" value="1"/>
</dbReference>
<evidence type="ECO:0000313" key="2">
    <source>
        <dbReference type="EMBL" id="GAQ91707.1"/>
    </source>
</evidence>
<dbReference type="Gene3D" id="1.25.10.10">
    <property type="entry name" value="Leucine-rich Repeat Variant"/>
    <property type="match status" value="1"/>
</dbReference>
<proteinExistence type="predicted"/>
<dbReference type="OMA" id="HKLQWEC"/>
<reference evidence="2 3" key="1">
    <citation type="journal article" date="2014" name="Nat. Commun.">
        <title>Klebsormidium flaccidum genome reveals primary factors for plant terrestrial adaptation.</title>
        <authorList>
            <person name="Hori K."/>
            <person name="Maruyama F."/>
            <person name="Fujisawa T."/>
            <person name="Togashi T."/>
            <person name="Yamamoto N."/>
            <person name="Seo M."/>
            <person name="Sato S."/>
            <person name="Yamada T."/>
            <person name="Mori H."/>
            <person name="Tajima N."/>
            <person name="Moriyama T."/>
            <person name="Ikeuchi M."/>
            <person name="Watanabe M."/>
            <person name="Wada H."/>
            <person name="Kobayashi K."/>
            <person name="Saito M."/>
            <person name="Masuda T."/>
            <person name="Sasaki-Sekimoto Y."/>
            <person name="Mashiguchi K."/>
            <person name="Awai K."/>
            <person name="Shimojima M."/>
            <person name="Masuda S."/>
            <person name="Iwai M."/>
            <person name="Nobusawa T."/>
            <person name="Narise T."/>
            <person name="Kondo S."/>
            <person name="Saito H."/>
            <person name="Sato R."/>
            <person name="Murakawa M."/>
            <person name="Ihara Y."/>
            <person name="Oshima-Yamada Y."/>
            <person name="Ohtaka K."/>
            <person name="Satoh M."/>
            <person name="Sonobe K."/>
            <person name="Ishii M."/>
            <person name="Ohtani R."/>
            <person name="Kanamori-Sato M."/>
            <person name="Honoki R."/>
            <person name="Miyazaki D."/>
            <person name="Mochizuki H."/>
            <person name="Umetsu J."/>
            <person name="Higashi K."/>
            <person name="Shibata D."/>
            <person name="Kamiya Y."/>
            <person name="Sato N."/>
            <person name="Nakamura Y."/>
            <person name="Tabata S."/>
            <person name="Ida S."/>
            <person name="Kurokawa K."/>
            <person name="Ohta H."/>
        </authorList>
    </citation>
    <scope>NUCLEOTIDE SEQUENCE [LARGE SCALE GENOMIC DNA]</scope>
    <source>
        <strain evidence="2 3">NIES-2285</strain>
    </source>
</reference>
<evidence type="ECO:0000313" key="3">
    <source>
        <dbReference type="Proteomes" id="UP000054558"/>
    </source>
</evidence>
<keyword evidence="3" id="KW-1185">Reference proteome</keyword>
<dbReference type="InterPro" id="IPR019399">
    <property type="entry name" value="Parkin_co-regulated_protein"/>
</dbReference>
<dbReference type="OrthoDB" id="10258089at2759"/>
<gene>
    <name evidence="2" type="ORF">KFL_008370040</name>
</gene>
<dbReference type="EMBL" id="DF237786">
    <property type="protein sequence ID" value="GAQ91707.1"/>
    <property type="molecule type" value="Genomic_DNA"/>
</dbReference>
<dbReference type="STRING" id="105231.A0A1Y1ISS6"/>
<dbReference type="Proteomes" id="UP000054558">
    <property type="component" value="Unassembled WGS sequence"/>
</dbReference>
<feature type="compositionally biased region" description="Polar residues" evidence="1">
    <location>
        <begin position="48"/>
        <end position="58"/>
    </location>
</feature>
<organism evidence="2 3">
    <name type="scientific">Klebsormidium nitens</name>
    <name type="common">Green alga</name>
    <name type="synonym">Ulothrix nitens</name>
    <dbReference type="NCBI Taxonomy" id="105231"/>
    <lineage>
        <taxon>Eukaryota</taxon>
        <taxon>Viridiplantae</taxon>
        <taxon>Streptophyta</taxon>
        <taxon>Klebsormidiophyceae</taxon>
        <taxon>Klebsormidiales</taxon>
        <taxon>Klebsormidiaceae</taxon>
        <taxon>Klebsormidium</taxon>
    </lineage>
</organism>